<name>R7SG76_FOMME</name>
<accession>R7SG76</accession>
<dbReference type="AlphaFoldDB" id="R7SG76"/>
<proteinExistence type="predicted"/>
<dbReference type="KEGG" id="fme:FOMMEDRAFT_24443"/>
<dbReference type="EMBL" id="JH718570">
    <property type="protein sequence ID" value="EJC97430.1"/>
    <property type="molecule type" value="Genomic_DNA"/>
</dbReference>
<evidence type="ECO:0000313" key="2">
    <source>
        <dbReference type="Proteomes" id="UP000053630"/>
    </source>
</evidence>
<evidence type="ECO:0000313" key="1">
    <source>
        <dbReference type="EMBL" id="EJC97430.1"/>
    </source>
</evidence>
<organism evidence="1 2">
    <name type="scientific">Fomitiporia mediterranea (strain MF3/22)</name>
    <name type="common">Grapevine white-rot fungus</name>
    <dbReference type="NCBI Taxonomy" id="694068"/>
    <lineage>
        <taxon>Eukaryota</taxon>
        <taxon>Fungi</taxon>
        <taxon>Dikarya</taxon>
        <taxon>Basidiomycota</taxon>
        <taxon>Agaricomycotina</taxon>
        <taxon>Agaricomycetes</taxon>
        <taxon>Hymenochaetales</taxon>
        <taxon>Hymenochaetaceae</taxon>
        <taxon>Fomitiporia</taxon>
    </lineage>
</organism>
<dbReference type="GeneID" id="18678466"/>
<reference evidence="2" key="1">
    <citation type="journal article" date="2012" name="Science">
        <title>The Paleozoic origin of enzymatic lignin decomposition reconstructed from 31 fungal genomes.</title>
        <authorList>
            <person name="Floudas D."/>
            <person name="Binder M."/>
            <person name="Riley R."/>
            <person name="Barry K."/>
            <person name="Blanchette R.A."/>
            <person name="Henrissat B."/>
            <person name="Martinez A.T."/>
            <person name="Otillar R."/>
            <person name="Spatafora J.W."/>
            <person name="Yadav J.S."/>
            <person name="Aerts A."/>
            <person name="Benoit I."/>
            <person name="Boyd A."/>
            <person name="Carlson A."/>
            <person name="Copeland A."/>
            <person name="Coutinho P.M."/>
            <person name="de Vries R.P."/>
            <person name="Ferreira P."/>
            <person name="Findley K."/>
            <person name="Foster B."/>
            <person name="Gaskell J."/>
            <person name="Glotzer D."/>
            <person name="Gorecki P."/>
            <person name="Heitman J."/>
            <person name="Hesse C."/>
            <person name="Hori C."/>
            <person name="Igarashi K."/>
            <person name="Jurgens J.A."/>
            <person name="Kallen N."/>
            <person name="Kersten P."/>
            <person name="Kohler A."/>
            <person name="Kuees U."/>
            <person name="Kumar T.K.A."/>
            <person name="Kuo A."/>
            <person name="LaButti K."/>
            <person name="Larrondo L.F."/>
            <person name="Lindquist E."/>
            <person name="Ling A."/>
            <person name="Lombard V."/>
            <person name="Lucas S."/>
            <person name="Lundell T."/>
            <person name="Martin R."/>
            <person name="McLaughlin D.J."/>
            <person name="Morgenstern I."/>
            <person name="Morin E."/>
            <person name="Murat C."/>
            <person name="Nagy L.G."/>
            <person name="Nolan M."/>
            <person name="Ohm R.A."/>
            <person name="Patyshakuliyeva A."/>
            <person name="Rokas A."/>
            <person name="Ruiz-Duenas F.J."/>
            <person name="Sabat G."/>
            <person name="Salamov A."/>
            <person name="Samejima M."/>
            <person name="Schmutz J."/>
            <person name="Slot J.C."/>
            <person name="St John F."/>
            <person name="Stenlid J."/>
            <person name="Sun H."/>
            <person name="Sun S."/>
            <person name="Syed K."/>
            <person name="Tsang A."/>
            <person name="Wiebenga A."/>
            <person name="Young D."/>
            <person name="Pisabarro A."/>
            <person name="Eastwood D.C."/>
            <person name="Martin F."/>
            <person name="Cullen D."/>
            <person name="Grigoriev I.V."/>
            <person name="Hibbett D.S."/>
        </authorList>
    </citation>
    <scope>NUCLEOTIDE SEQUENCE [LARGE SCALE GENOMIC DNA]</scope>
    <source>
        <strain evidence="2">MF3/22</strain>
    </source>
</reference>
<protein>
    <submittedName>
        <fullName evidence="1">Uncharacterized protein</fullName>
    </submittedName>
</protein>
<dbReference type="RefSeq" id="XP_007272306.1">
    <property type="nucleotide sequence ID" value="XM_007272244.1"/>
</dbReference>
<sequence>MRIRVTEFKSLSYFTDVVESFLHLAVAKSKELWTEIRYDPVTTYIHFEEVVPHSKR</sequence>
<keyword evidence="2" id="KW-1185">Reference proteome</keyword>
<dbReference type="Proteomes" id="UP000053630">
    <property type="component" value="Unassembled WGS sequence"/>
</dbReference>
<gene>
    <name evidence="1" type="ORF">FOMMEDRAFT_24443</name>
</gene>